<sequence>MFREKEVLKQESFWLGLLNFALGFIFIFQDGPISRIVSILLWLNFLANMIIASRKGYKVS</sequence>
<dbReference type="Proteomes" id="UP000664601">
    <property type="component" value="Unassembled WGS sequence"/>
</dbReference>
<evidence type="ECO:0000256" key="1">
    <source>
        <dbReference type="SAM" id="Phobius"/>
    </source>
</evidence>
<accession>A0ABS3LFM0</accession>
<evidence type="ECO:0000313" key="2">
    <source>
        <dbReference type="EMBL" id="MBO1308428.1"/>
    </source>
</evidence>
<reference evidence="2 3" key="1">
    <citation type="submission" date="2021-03" db="EMBL/GenBank/DDBJ databases">
        <title>Enterococcal diversity collection.</title>
        <authorList>
            <person name="Gilmore M.S."/>
            <person name="Schwartzman J."/>
            <person name="Van Tyne D."/>
            <person name="Martin M."/>
            <person name="Earl A.M."/>
            <person name="Manson A.L."/>
            <person name="Straub T."/>
            <person name="Salamzade R."/>
            <person name="Saavedra J."/>
            <person name="Lebreton F."/>
            <person name="Prichula J."/>
            <person name="Schaufler K."/>
            <person name="Gaca A."/>
            <person name="Sgardioli B."/>
            <person name="Wagenaar J."/>
            <person name="Strong T."/>
        </authorList>
    </citation>
    <scope>NUCLEOTIDE SEQUENCE [LARGE SCALE GENOMIC DNA]</scope>
    <source>
        <strain evidence="2 3">669A</strain>
    </source>
</reference>
<keyword evidence="1" id="KW-1133">Transmembrane helix</keyword>
<gene>
    <name evidence="2" type="ORF">JZO70_19800</name>
</gene>
<organism evidence="2 3">
    <name type="scientific">Candidatus Enterococcus moelleringii</name>
    <dbReference type="NCBI Taxonomy" id="2815325"/>
    <lineage>
        <taxon>Bacteria</taxon>
        <taxon>Bacillati</taxon>
        <taxon>Bacillota</taxon>
        <taxon>Bacilli</taxon>
        <taxon>Lactobacillales</taxon>
        <taxon>Enterococcaceae</taxon>
        <taxon>Enterococcus</taxon>
    </lineage>
</organism>
<evidence type="ECO:0000313" key="3">
    <source>
        <dbReference type="Proteomes" id="UP000664601"/>
    </source>
</evidence>
<proteinExistence type="predicted"/>
<dbReference type="RefSeq" id="WP_207675423.1">
    <property type="nucleotide sequence ID" value="NZ_JAFREM010000033.1"/>
</dbReference>
<name>A0ABS3LFM0_9ENTE</name>
<keyword evidence="3" id="KW-1185">Reference proteome</keyword>
<dbReference type="EMBL" id="JAFREM010000033">
    <property type="protein sequence ID" value="MBO1308428.1"/>
    <property type="molecule type" value="Genomic_DNA"/>
</dbReference>
<comment type="caution">
    <text evidence="2">The sequence shown here is derived from an EMBL/GenBank/DDBJ whole genome shotgun (WGS) entry which is preliminary data.</text>
</comment>
<protein>
    <submittedName>
        <fullName evidence="2">Uncharacterized protein</fullName>
    </submittedName>
</protein>
<keyword evidence="1" id="KW-0472">Membrane</keyword>
<feature type="transmembrane region" description="Helical" evidence="1">
    <location>
        <begin position="35"/>
        <end position="52"/>
    </location>
</feature>
<feature type="transmembrane region" description="Helical" evidence="1">
    <location>
        <begin position="12"/>
        <end position="29"/>
    </location>
</feature>
<keyword evidence="1" id="KW-0812">Transmembrane</keyword>